<comment type="similarity">
    <text evidence="17">Belongs to the NnrD/CARKD family.</text>
</comment>
<dbReference type="InterPro" id="IPR030677">
    <property type="entry name" value="Nnr"/>
</dbReference>
<comment type="function">
    <text evidence="14 18">Bifunctional enzyme that catalyzes the epimerization of the S- and R-forms of NAD(P)HX and the dehydration of the S-form of NAD(P)HX at the expense of ADP, which is converted to AMP. This allows the repair of both epimers of NAD(P)HX, a damaged form of NAD(P)H that is a result of enzymatic or heat-dependent hydration.</text>
</comment>
<gene>
    <name evidence="17" type="primary">nnrD</name>
    <name evidence="21" type="ORF">JOF47_002394</name>
</gene>
<comment type="catalytic activity">
    <reaction evidence="1 18">
        <text>(6R)-NADHX = (6S)-NADHX</text>
        <dbReference type="Rhea" id="RHEA:32215"/>
        <dbReference type="ChEBI" id="CHEBI:64074"/>
        <dbReference type="ChEBI" id="CHEBI:64075"/>
        <dbReference type="EC" id="5.1.99.6"/>
    </reaction>
</comment>
<comment type="cofactor">
    <cofactor evidence="17">
        <name>Mg(2+)</name>
        <dbReference type="ChEBI" id="CHEBI:18420"/>
    </cofactor>
</comment>
<keyword evidence="6 17" id="KW-0547">Nucleotide-binding</keyword>
<evidence type="ECO:0000256" key="18">
    <source>
        <dbReference type="PIRNR" id="PIRNR017184"/>
    </source>
</evidence>
<evidence type="ECO:0000313" key="22">
    <source>
        <dbReference type="Proteomes" id="UP001296993"/>
    </source>
</evidence>
<evidence type="ECO:0000256" key="2">
    <source>
        <dbReference type="ARBA" id="ARBA00000909"/>
    </source>
</evidence>
<dbReference type="PROSITE" id="PS51383">
    <property type="entry name" value="YJEF_C_3"/>
    <property type="match status" value="1"/>
</dbReference>
<dbReference type="Gene3D" id="3.40.1190.20">
    <property type="match status" value="1"/>
</dbReference>
<dbReference type="InterPro" id="IPR017953">
    <property type="entry name" value="Carbohydrate_kinase_pred_CS"/>
</dbReference>
<evidence type="ECO:0000256" key="1">
    <source>
        <dbReference type="ARBA" id="ARBA00000013"/>
    </source>
</evidence>
<comment type="catalytic activity">
    <reaction evidence="15 17 18">
        <text>(6S)-NADHX + ADP = AMP + phosphate + NADH + H(+)</text>
        <dbReference type="Rhea" id="RHEA:32223"/>
        <dbReference type="ChEBI" id="CHEBI:15378"/>
        <dbReference type="ChEBI" id="CHEBI:43474"/>
        <dbReference type="ChEBI" id="CHEBI:57945"/>
        <dbReference type="ChEBI" id="CHEBI:64074"/>
        <dbReference type="ChEBI" id="CHEBI:456215"/>
        <dbReference type="ChEBI" id="CHEBI:456216"/>
        <dbReference type="EC" id="4.2.1.136"/>
    </reaction>
</comment>
<keyword evidence="8 17" id="KW-0521">NADP</keyword>
<keyword evidence="22" id="KW-1185">Reference proteome</keyword>
<dbReference type="EC" id="4.2.1.136" evidence="17"/>
<comment type="catalytic activity">
    <reaction evidence="16 17 18">
        <text>(6S)-NADPHX + ADP = AMP + phosphate + NADPH + H(+)</text>
        <dbReference type="Rhea" id="RHEA:32235"/>
        <dbReference type="ChEBI" id="CHEBI:15378"/>
        <dbReference type="ChEBI" id="CHEBI:43474"/>
        <dbReference type="ChEBI" id="CHEBI:57783"/>
        <dbReference type="ChEBI" id="CHEBI:64076"/>
        <dbReference type="ChEBI" id="CHEBI:456215"/>
        <dbReference type="ChEBI" id="CHEBI:456216"/>
        <dbReference type="EC" id="4.2.1.136"/>
    </reaction>
</comment>
<dbReference type="PROSITE" id="PS51385">
    <property type="entry name" value="YJEF_N"/>
    <property type="match status" value="1"/>
</dbReference>
<feature type="binding site" evidence="17">
    <location>
        <position position="384"/>
    </location>
    <ligand>
        <name>AMP</name>
        <dbReference type="ChEBI" id="CHEBI:456215"/>
    </ligand>
</feature>
<keyword evidence="9 18" id="KW-0630">Potassium</keyword>
<feature type="binding site" evidence="17">
    <location>
        <position position="313"/>
    </location>
    <ligand>
        <name>(6S)-NADPHX</name>
        <dbReference type="ChEBI" id="CHEBI:64076"/>
    </ligand>
</feature>
<dbReference type="Pfam" id="PF01256">
    <property type="entry name" value="Carb_kinase"/>
    <property type="match status" value="1"/>
</dbReference>
<feature type="domain" description="YjeF N-terminal" evidence="20">
    <location>
        <begin position="1"/>
        <end position="153"/>
    </location>
</feature>
<comment type="subunit">
    <text evidence="17">Homotetramer.</text>
</comment>
<comment type="function">
    <text evidence="17">Catalyzes the dehydration of the S-form of NAD(P)HX at the expense of ADP, which is converted to AMP. Together with NAD(P)HX epimerase, which catalyzes the epimerization of the S- and R-forms, the enzyme allows the repair of both epimers of NAD(P)HX, a damaged form of NAD(P)H that is a result of enzymatic or heat-dependent hydration.</text>
</comment>
<proteinExistence type="inferred from homology"/>
<keyword evidence="5 18" id="KW-0479">Metal-binding</keyword>
<dbReference type="SUPFAM" id="SSF53613">
    <property type="entry name" value="Ribokinase-like"/>
    <property type="match status" value="1"/>
</dbReference>
<evidence type="ECO:0000256" key="16">
    <source>
        <dbReference type="ARBA" id="ARBA00049209"/>
    </source>
</evidence>
<dbReference type="Proteomes" id="UP001296993">
    <property type="component" value="Unassembled WGS sequence"/>
</dbReference>
<evidence type="ECO:0000256" key="17">
    <source>
        <dbReference type="HAMAP-Rule" id="MF_01965"/>
    </source>
</evidence>
<keyword evidence="13" id="KW-0511">Multifunctional enzyme</keyword>
<dbReference type="PANTHER" id="PTHR12592:SF0">
    <property type="entry name" value="ATP-DEPENDENT (S)-NAD(P)H-HYDRATE DEHYDRATASE"/>
    <property type="match status" value="1"/>
</dbReference>
<evidence type="ECO:0000256" key="7">
    <source>
        <dbReference type="ARBA" id="ARBA00022840"/>
    </source>
</evidence>
<organism evidence="21 22">
    <name type="scientific">Paeniglutamicibacter kerguelensis</name>
    <dbReference type="NCBI Taxonomy" id="254788"/>
    <lineage>
        <taxon>Bacteria</taxon>
        <taxon>Bacillati</taxon>
        <taxon>Actinomycetota</taxon>
        <taxon>Actinomycetes</taxon>
        <taxon>Micrococcales</taxon>
        <taxon>Micrococcaceae</taxon>
        <taxon>Paeniglutamicibacter</taxon>
    </lineage>
</organism>
<evidence type="ECO:0000256" key="6">
    <source>
        <dbReference type="ARBA" id="ARBA00022741"/>
    </source>
</evidence>
<feature type="binding site" evidence="17">
    <location>
        <position position="268"/>
    </location>
    <ligand>
        <name>(6S)-NADPHX</name>
        <dbReference type="ChEBI" id="CHEBI:64076"/>
    </ligand>
</feature>
<evidence type="ECO:0000259" key="20">
    <source>
        <dbReference type="PROSITE" id="PS51385"/>
    </source>
</evidence>
<dbReference type="InterPro" id="IPR004443">
    <property type="entry name" value="YjeF_N_dom"/>
</dbReference>
<comment type="caution">
    <text evidence="21">The sequence shown here is derived from an EMBL/GenBank/DDBJ whole genome shotgun (WGS) entry which is preliminary data.</text>
</comment>
<feature type="binding site" evidence="17">
    <location>
        <position position="385"/>
    </location>
    <ligand>
        <name>(6S)-NADPHX</name>
        <dbReference type="ChEBI" id="CHEBI:64076"/>
    </ligand>
</feature>
<feature type="binding site" evidence="17">
    <location>
        <position position="199"/>
    </location>
    <ligand>
        <name>(6S)-NADPHX</name>
        <dbReference type="ChEBI" id="CHEBI:64076"/>
    </ligand>
</feature>
<evidence type="ECO:0000256" key="11">
    <source>
        <dbReference type="ARBA" id="ARBA00023235"/>
    </source>
</evidence>
<keyword evidence="12 17" id="KW-0456">Lyase</keyword>
<evidence type="ECO:0000313" key="21">
    <source>
        <dbReference type="EMBL" id="MBP2386883.1"/>
    </source>
</evidence>
<evidence type="ECO:0000256" key="12">
    <source>
        <dbReference type="ARBA" id="ARBA00023239"/>
    </source>
</evidence>
<keyword evidence="7 17" id="KW-0067">ATP-binding</keyword>
<comment type="catalytic activity">
    <reaction evidence="2 18">
        <text>(6R)-NADPHX = (6S)-NADPHX</text>
        <dbReference type="Rhea" id="RHEA:32227"/>
        <dbReference type="ChEBI" id="CHEBI:64076"/>
        <dbReference type="ChEBI" id="CHEBI:64077"/>
        <dbReference type="EC" id="5.1.99.6"/>
    </reaction>
</comment>
<sequence length="455" mass="46844">MVGLIGSGNNGGDGLYAMAALAKRGVRCTAVLLGERTHPEALEDFNRAGGRSAYAMQLPGLLEDCDLLIDAVYGTGVRPGAVLPEIPQNIPVLACDLPSGVDADTGAVVPTVIAADRTVSFGALKTGLVVGSGHLVSGHIKVIDIGLRETLPAPEAWVAQGEDVELLLNRTSDWHVPGQHKYQRGVLGLFAGSPRYPGAAVLAARAAVSTGLGLLRTVVPDSVAPAMSGAVPESVPLSSQELTALLAHSRRNDREGAKRIGAWAVGPGLEDTPDNRETLAQILASESPCVYDAGALVMLEPGANPQPRILTPHAGELRSLLAKAGVRVDAADIADDPVRWARWAAVAYDCVILLKGSATICTAPDGYTLIVHSSTPDLATAGSGDVLTGLLGTLLAATSFPAKESETNLMHRLTDIAAAGALIHAHAGALAALEGTLSAVDLLRALPRAARDLGL</sequence>
<name>A0ABS4XER0_9MICC</name>
<dbReference type="Gene3D" id="3.40.50.10260">
    <property type="entry name" value="YjeF N-terminal domain"/>
    <property type="match status" value="1"/>
</dbReference>
<reference evidence="21 22" key="1">
    <citation type="submission" date="2021-03" db="EMBL/GenBank/DDBJ databases">
        <title>Sequencing the genomes of 1000 actinobacteria strains.</title>
        <authorList>
            <person name="Klenk H.-P."/>
        </authorList>
    </citation>
    <scope>NUCLEOTIDE SEQUENCE [LARGE SCALE GENOMIC DNA]</scope>
    <source>
        <strain evidence="21 22">DSM 15797</strain>
    </source>
</reference>
<dbReference type="CDD" id="cd01171">
    <property type="entry name" value="YXKO-related"/>
    <property type="match status" value="1"/>
</dbReference>
<protein>
    <recommendedName>
        <fullName evidence="17">ADP-dependent (S)-NAD(P)H-hydrate dehydratase</fullName>
        <ecNumber evidence="17">4.2.1.136</ecNumber>
    </recommendedName>
    <alternativeName>
        <fullName evidence="17">ADP-dependent NAD(P)HX dehydratase</fullName>
    </alternativeName>
</protein>
<dbReference type="InterPro" id="IPR036652">
    <property type="entry name" value="YjeF_N_dom_sf"/>
</dbReference>
<keyword evidence="11 18" id="KW-0413">Isomerase</keyword>
<dbReference type="NCBIfam" id="TIGR00196">
    <property type="entry name" value="yjeF_cterm"/>
    <property type="match status" value="1"/>
</dbReference>
<comment type="similarity">
    <text evidence="4 18">In the C-terminal section; belongs to the NnrD/CARKD family.</text>
</comment>
<accession>A0ABS4XER0</accession>
<evidence type="ECO:0000256" key="8">
    <source>
        <dbReference type="ARBA" id="ARBA00022857"/>
    </source>
</evidence>
<evidence type="ECO:0000256" key="5">
    <source>
        <dbReference type="ARBA" id="ARBA00022723"/>
    </source>
</evidence>
<dbReference type="PIRSF" id="PIRSF017184">
    <property type="entry name" value="Nnr"/>
    <property type="match status" value="1"/>
</dbReference>
<comment type="similarity">
    <text evidence="3 18">In the N-terminal section; belongs to the NnrE/AIBP family.</text>
</comment>
<evidence type="ECO:0000259" key="19">
    <source>
        <dbReference type="PROSITE" id="PS51383"/>
    </source>
</evidence>
<dbReference type="EMBL" id="JAGIOF010000001">
    <property type="protein sequence ID" value="MBP2386883.1"/>
    <property type="molecule type" value="Genomic_DNA"/>
</dbReference>
<dbReference type="PANTHER" id="PTHR12592">
    <property type="entry name" value="ATP-DEPENDENT (S)-NAD(P)H-HYDRATE DEHYDRATASE FAMILY MEMBER"/>
    <property type="match status" value="1"/>
</dbReference>
<keyword evidence="10 17" id="KW-0520">NAD</keyword>
<dbReference type="InterPro" id="IPR029056">
    <property type="entry name" value="Ribokinase-like"/>
</dbReference>
<feature type="domain" description="YjeF C-terminal" evidence="19">
    <location>
        <begin position="165"/>
        <end position="453"/>
    </location>
</feature>
<evidence type="ECO:0000256" key="9">
    <source>
        <dbReference type="ARBA" id="ARBA00022958"/>
    </source>
</evidence>
<evidence type="ECO:0000256" key="4">
    <source>
        <dbReference type="ARBA" id="ARBA00009524"/>
    </source>
</evidence>
<dbReference type="InterPro" id="IPR000631">
    <property type="entry name" value="CARKD"/>
</dbReference>
<dbReference type="HAMAP" id="MF_01965">
    <property type="entry name" value="NADHX_dehydratase"/>
    <property type="match status" value="1"/>
</dbReference>
<comment type="cofactor">
    <cofactor evidence="18">
        <name>K(+)</name>
        <dbReference type="ChEBI" id="CHEBI:29103"/>
    </cofactor>
    <text evidence="18">Binds 1 potassium ion per subunit.</text>
</comment>
<feature type="binding site" evidence="17">
    <location>
        <begin position="355"/>
        <end position="359"/>
    </location>
    <ligand>
        <name>AMP</name>
        <dbReference type="ChEBI" id="CHEBI:456215"/>
    </ligand>
</feature>
<evidence type="ECO:0000256" key="3">
    <source>
        <dbReference type="ARBA" id="ARBA00006001"/>
    </source>
</evidence>
<dbReference type="SUPFAM" id="SSF64153">
    <property type="entry name" value="YjeF N-terminal domain-like"/>
    <property type="match status" value="1"/>
</dbReference>
<dbReference type="PROSITE" id="PS01050">
    <property type="entry name" value="YJEF_C_2"/>
    <property type="match status" value="1"/>
</dbReference>
<evidence type="ECO:0000256" key="15">
    <source>
        <dbReference type="ARBA" id="ARBA00048238"/>
    </source>
</evidence>
<dbReference type="Pfam" id="PF03853">
    <property type="entry name" value="YjeF_N"/>
    <property type="match status" value="1"/>
</dbReference>
<evidence type="ECO:0000256" key="14">
    <source>
        <dbReference type="ARBA" id="ARBA00025153"/>
    </source>
</evidence>
<evidence type="ECO:0000256" key="10">
    <source>
        <dbReference type="ARBA" id="ARBA00023027"/>
    </source>
</evidence>
<evidence type="ECO:0000256" key="13">
    <source>
        <dbReference type="ARBA" id="ARBA00023268"/>
    </source>
</evidence>